<keyword evidence="7" id="KW-1185">Reference proteome</keyword>
<dbReference type="AlphaFoldDB" id="A0A0D3B897"/>
<dbReference type="PANTHER" id="PTHR48449">
    <property type="entry name" value="DUF1985 DOMAIN-CONTAINING PROTEIN"/>
    <property type="match status" value="1"/>
</dbReference>
<dbReference type="HOGENOM" id="CLU_017415_6_1_1"/>
<dbReference type="PANTHER" id="PTHR48449:SF1">
    <property type="entry name" value="DUF1985 DOMAIN-CONTAINING PROTEIN"/>
    <property type="match status" value="1"/>
</dbReference>
<keyword evidence="2" id="KW-0645">Protease</keyword>
<reference evidence="6 7" key="1">
    <citation type="journal article" date="2014" name="Genome Biol.">
        <title>Transcriptome and methylome profiling reveals relics of genome dominance in the mesopolyploid Brassica oleracea.</title>
        <authorList>
            <person name="Parkin I.A."/>
            <person name="Koh C."/>
            <person name="Tang H."/>
            <person name="Robinson S.J."/>
            <person name="Kagale S."/>
            <person name="Clarke W.E."/>
            <person name="Town C.D."/>
            <person name="Nixon J."/>
            <person name="Krishnakumar V."/>
            <person name="Bidwell S.L."/>
            <person name="Denoeud F."/>
            <person name="Belcram H."/>
            <person name="Links M.G."/>
            <person name="Just J."/>
            <person name="Clarke C."/>
            <person name="Bender T."/>
            <person name="Huebert T."/>
            <person name="Mason A.S."/>
            <person name="Pires J.C."/>
            <person name="Barker G."/>
            <person name="Moore J."/>
            <person name="Walley P.G."/>
            <person name="Manoli S."/>
            <person name="Batley J."/>
            <person name="Edwards D."/>
            <person name="Nelson M.N."/>
            <person name="Wang X."/>
            <person name="Paterson A.H."/>
            <person name="King G."/>
            <person name="Bancroft I."/>
            <person name="Chalhoub B."/>
            <person name="Sharpe A.G."/>
        </authorList>
    </citation>
    <scope>NUCLEOTIDE SEQUENCE</scope>
    <source>
        <strain evidence="6 7">cv. TO1000</strain>
    </source>
</reference>
<evidence type="ECO:0000256" key="4">
    <source>
        <dbReference type="SAM" id="MobiDB-lite"/>
    </source>
</evidence>
<dbReference type="Pfam" id="PF02902">
    <property type="entry name" value="Peptidase_C48"/>
    <property type="match status" value="1"/>
</dbReference>
<dbReference type="InterPro" id="IPR003653">
    <property type="entry name" value="Peptidase_C48_C"/>
</dbReference>
<sequence length="785" mass="91145">MEGMSGELPKRLIKEGEETQVTQINNNCRMVCYMERLEEWLPKELKEVKKDRVFAPTFKLYKNEYHAVTGLQCDTSLSRKELVDFEDDGGFWSTVVRRKEGVTILDLWKNHHEAVKKWSEKDNIPFKYIKLVMDLENVRKYPWGVASFDFLCESIAKTRDKLKEKTTSYVLDSFSYALQIWTMEAVPKIGKLCGKKLDKGFMNGPRCVNWMRAAKISYREFNRLENIFTSEDDIYSYISWSGNYEVVVNAAFRRADEVEDDRIKVLMKMIHTKHDFSDHVWEFEETPEFSWGLHDKQGEDDEVAENDEETPKNDEEDGSDEDFRTPRGSSNRVSGARKGKKRLPDRGMEKRKQKILSSRPQQTPFNEYMKSFIAQLFEQNFSAMEERLQKHMGERFEKMQSELKGSLKDARVEVDDIEPSTSKPSPSKPSPIKPSPRKSSSSKPPPSIPSPRRSKRLDVNLSQADDMDEDIGTQGLEGLSQFSYVPGFDPSQTNKDNEARDWWTPMTTVRKLPKVEPMEETTAPSLTKWEIWCKGPSKKLELSDSPMADDGSPQSLLYYFNEESWNRFTQWALNPTPLRIGHTTFNLTVAQRILTHGKWLGNEEMDAMMYMWRENKTLRRWNIKRVAFMSALFCLQLDNAYRNHWISVCVNIIEKKVEAFDCQRGRNRQYVEKFAAMIPRIVKAVAPPESKKQLLFSPYSIVDVPMKSRLNKSCADCGVYALIHLECLLLGLDLSLVDYEIMQGCRQKIALDIWEAAQDSMLIQLMAKHVPSEYETSNVFEIEED</sequence>
<dbReference type="Proteomes" id="UP000032141">
    <property type="component" value="Chromosome C3"/>
</dbReference>
<dbReference type="GO" id="GO:0006508">
    <property type="term" value="P:proteolysis"/>
    <property type="evidence" value="ECO:0007669"/>
    <property type="project" value="UniProtKB-KW"/>
</dbReference>
<evidence type="ECO:0000259" key="5">
    <source>
        <dbReference type="PROSITE" id="PS50600"/>
    </source>
</evidence>
<dbReference type="Gene3D" id="3.40.395.10">
    <property type="entry name" value="Adenoviral Proteinase, Chain A"/>
    <property type="match status" value="1"/>
</dbReference>
<protein>
    <recommendedName>
        <fullName evidence="5">Ubiquitin-like protease family profile domain-containing protein</fullName>
    </recommendedName>
</protein>
<organism evidence="6 7">
    <name type="scientific">Brassica oleracea var. oleracea</name>
    <dbReference type="NCBI Taxonomy" id="109376"/>
    <lineage>
        <taxon>Eukaryota</taxon>
        <taxon>Viridiplantae</taxon>
        <taxon>Streptophyta</taxon>
        <taxon>Embryophyta</taxon>
        <taxon>Tracheophyta</taxon>
        <taxon>Spermatophyta</taxon>
        <taxon>Magnoliopsida</taxon>
        <taxon>eudicotyledons</taxon>
        <taxon>Gunneridae</taxon>
        <taxon>Pentapetalae</taxon>
        <taxon>rosids</taxon>
        <taxon>malvids</taxon>
        <taxon>Brassicales</taxon>
        <taxon>Brassicaceae</taxon>
        <taxon>Brassiceae</taxon>
        <taxon>Brassica</taxon>
    </lineage>
</organism>
<comment type="similarity">
    <text evidence="1">Belongs to the peptidase C48 family.</text>
</comment>
<dbReference type="GO" id="GO:0008234">
    <property type="term" value="F:cysteine-type peptidase activity"/>
    <property type="evidence" value="ECO:0007669"/>
    <property type="project" value="InterPro"/>
</dbReference>
<evidence type="ECO:0000256" key="2">
    <source>
        <dbReference type="ARBA" id="ARBA00022670"/>
    </source>
</evidence>
<proteinExistence type="inferred from homology"/>
<dbReference type="Gramene" id="Bo3g045690.1">
    <property type="protein sequence ID" value="Bo3g045690.1"/>
    <property type="gene ID" value="Bo3g045690"/>
</dbReference>
<dbReference type="eggNOG" id="ENOG502R28P">
    <property type="taxonomic scope" value="Eukaryota"/>
</dbReference>
<reference evidence="6" key="2">
    <citation type="submission" date="2015-03" db="UniProtKB">
        <authorList>
            <consortium name="EnsemblPlants"/>
        </authorList>
    </citation>
    <scope>IDENTIFICATION</scope>
</reference>
<dbReference type="InterPro" id="IPR038765">
    <property type="entry name" value="Papain-like_cys_pep_sf"/>
</dbReference>
<feature type="region of interest" description="Disordered" evidence="4">
    <location>
        <begin position="292"/>
        <end position="363"/>
    </location>
</feature>
<feature type="region of interest" description="Disordered" evidence="4">
    <location>
        <begin position="416"/>
        <end position="458"/>
    </location>
</feature>
<dbReference type="EnsemblPlants" id="Bo3g045690.1">
    <property type="protein sequence ID" value="Bo3g045690.1"/>
    <property type="gene ID" value="Bo3g045690"/>
</dbReference>
<evidence type="ECO:0000313" key="7">
    <source>
        <dbReference type="Proteomes" id="UP000032141"/>
    </source>
</evidence>
<keyword evidence="3" id="KW-0378">Hydrolase</keyword>
<feature type="compositionally biased region" description="Acidic residues" evidence="4">
    <location>
        <begin position="298"/>
        <end position="320"/>
    </location>
</feature>
<dbReference type="SUPFAM" id="SSF54001">
    <property type="entry name" value="Cysteine proteinases"/>
    <property type="match status" value="1"/>
</dbReference>
<accession>A0A0D3B897</accession>
<name>A0A0D3B897_BRAOL</name>
<feature type="domain" description="Ubiquitin-like protease family profile" evidence="5">
    <location>
        <begin position="540"/>
        <end position="728"/>
    </location>
</feature>
<evidence type="ECO:0000256" key="3">
    <source>
        <dbReference type="ARBA" id="ARBA00022801"/>
    </source>
</evidence>
<evidence type="ECO:0000313" key="6">
    <source>
        <dbReference type="EnsemblPlants" id="Bo3g045690.1"/>
    </source>
</evidence>
<dbReference type="PROSITE" id="PS50600">
    <property type="entry name" value="ULP_PROTEASE"/>
    <property type="match status" value="1"/>
</dbReference>
<evidence type="ECO:0000256" key="1">
    <source>
        <dbReference type="ARBA" id="ARBA00005234"/>
    </source>
</evidence>